<gene>
    <name evidence="2" type="ORF">DFH07DRAFT_954387</name>
</gene>
<accession>A0AAD7NNR9</accession>
<feature type="region of interest" description="Disordered" evidence="1">
    <location>
        <begin position="178"/>
        <end position="200"/>
    </location>
</feature>
<comment type="caution">
    <text evidence="2">The sequence shown here is derived from an EMBL/GenBank/DDBJ whole genome shotgun (WGS) entry which is preliminary data.</text>
</comment>
<organism evidence="2 3">
    <name type="scientific">Mycena maculata</name>
    <dbReference type="NCBI Taxonomy" id="230809"/>
    <lineage>
        <taxon>Eukaryota</taxon>
        <taxon>Fungi</taxon>
        <taxon>Dikarya</taxon>
        <taxon>Basidiomycota</taxon>
        <taxon>Agaricomycotina</taxon>
        <taxon>Agaricomycetes</taxon>
        <taxon>Agaricomycetidae</taxon>
        <taxon>Agaricales</taxon>
        <taxon>Marasmiineae</taxon>
        <taxon>Mycenaceae</taxon>
        <taxon>Mycena</taxon>
    </lineage>
</organism>
<reference evidence="2" key="1">
    <citation type="submission" date="2023-03" db="EMBL/GenBank/DDBJ databases">
        <title>Massive genome expansion in bonnet fungi (Mycena s.s.) driven by repeated elements and novel gene families across ecological guilds.</title>
        <authorList>
            <consortium name="Lawrence Berkeley National Laboratory"/>
            <person name="Harder C.B."/>
            <person name="Miyauchi S."/>
            <person name="Viragh M."/>
            <person name="Kuo A."/>
            <person name="Thoen E."/>
            <person name="Andreopoulos B."/>
            <person name="Lu D."/>
            <person name="Skrede I."/>
            <person name="Drula E."/>
            <person name="Henrissat B."/>
            <person name="Morin E."/>
            <person name="Kohler A."/>
            <person name="Barry K."/>
            <person name="LaButti K."/>
            <person name="Morin E."/>
            <person name="Salamov A."/>
            <person name="Lipzen A."/>
            <person name="Mereny Z."/>
            <person name="Hegedus B."/>
            <person name="Baldrian P."/>
            <person name="Stursova M."/>
            <person name="Weitz H."/>
            <person name="Taylor A."/>
            <person name="Grigoriev I.V."/>
            <person name="Nagy L.G."/>
            <person name="Martin F."/>
            <person name="Kauserud H."/>
        </authorList>
    </citation>
    <scope>NUCLEOTIDE SEQUENCE</scope>
    <source>
        <strain evidence="2">CBHHK188m</strain>
    </source>
</reference>
<dbReference type="AlphaFoldDB" id="A0AAD7NNR9"/>
<evidence type="ECO:0000313" key="3">
    <source>
        <dbReference type="Proteomes" id="UP001215280"/>
    </source>
</evidence>
<feature type="region of interest" description="Disordered" evidence="1">
    <location>
        <begin position="533"/>
        <end position="574"/>
    </location>
</feature>
<dbReference type="EMBL" id="JARJLG010000026">
    <property type="protein sequence ID" value="KAJ7769154.1"/>
    <property type="molecule type" value="Genomic_DNA"/>
</dbReference>
<feature type="region of interest" description="Disordered" evidence="1">
    <location>
        <begin position="588"/>
        <end position="609"/>
    </location>
</feature>
<evidence type="ECO:0000256" key="1">
    <source>
        <dbReference type="SAM" id="MobiDB-lite"/>
    </source>
</evidence>
<feature type="region of interest" description="Disordered" evidence="1">
    <location>
        <begin position="312"/>
        <end position="347"/>
    </location>
</feature>
<evidence type="ECO:0000313" key="2">
    <source>
        <dbReference type="EMBL" id="KAJ7769154.1"/>
    </source>
</evidence>
<keyword evidence="3" id="KW-1185">Reference proteome</keyword>
<proteinExistence type="predicted"/>
<feature type="compositionally biased region" description="Basic and acidic residues" evidence="1">
    <location>
        <begin position="178"/>
        <end position="190"/>
    </location>
</feature>
<sequence length="609" mass="63877">MAGEYLRLHGAPADPDAWEDFRAGTIPDVFFPAPQPATSGMPASASTQAMYAPLPVLGAGSPMLGTNTFSPRPDGGSARMVGLLDALGGHEMLAPPSPRAPQQPRGGLAARMLWAALEAEGLSRDVLLALDPHVVARSLTLFHRAVLAQAPDNPTPARTRRPATVWERRCAALAHEAAARADPGRGHELGDGAGGAGGGAADDVVREAQVHERAAGIVVQEPARRTREAGTLAVRDVHPRAAAAQDDAAAAPHVDAVVRAESRGGRILARQQPIAHEHAFVLLAVPDAAQLDAPRLAVPHREVAPRLERGGAGVVRKAQADGGARSTRTPAHGGEGELGEGKLSVGPAAKGEVGATVREDILATEKQRNLARAGWRGEKDSAVTPRQWDVIGAGSDGTGRTTDGKKASCDRRWVVGGGKLAGRMYSANSRGVGATMQVRGFGIDADNARGLGADRGRRRNPGKRDLPQPTSLLRRQHVQAWAARSAGKRIVRCECSPGEDWVRRLKVWDADLLRGGVETAGRSTCVPATRARQRRGGERAFGDCKGTVSSMASSDSRRRTEPPSEEMEAAEQSNALAQAIIGETGFGEAKATGWAGSSDVTGRHGEAHR</sequence>
<name>A0AAD7NNR9_9AGAR</name>
<feature type="region of interest" description="Disordered" evidence="1">
    <location>
        <begin position="449"/>
        <end position="470"/>
    </location>
</feature>
<feature type="compositionally biased region" description="Gly residues" evidence="1">
    <location>
        <begin position="191"/>
        <end position="200"/>
    </location>
</feature>
<protein>
    <submittedName>
        <fullName evidence="2">Uncharacterized protein</fullName>
    </submittedName>
</protein>
<dbReference type="Proteomes" id="UP001215280">
    <property type="component" value="Unassembled WGS sequence"/>
</dbReference>